<proteinExistence type="inferred from homology"/>
<dbReference type="Pfam" id="PF02195">
    <property type="entry name" value="ParB_N"/>
    <property type="match status" value="1"/>
</dbReference>
<gene>
    <name evidence="3" type="ORF">GCM10010841_29150</name>
</gene>
<protein>
    <submittedName>
        <fullName evidence="3">Chromosome partitioning protein ParB</fullName>
    </submittedName>
</protein>
<dbReference type="EMBL" id="BMOM01000035">
    <property type="protein sequence ID" value="GGM19210.1"/>
    <property type="molecule type" value="Genomic_DNA"/>
</dbReference>
<dbReference type="SUPFAM" id="SSF110849">
    <property type="entry name" value="ParB/Sulfiredoxin"/>
    <property type="match status" value="1"/>
</dbReference>
<dbReference type="SMART" id="SM00470">
    <property type="entry name" value="ParB"/>
    <property type="match status" value="1"/>
</dbReference>
<evidence type="ECO:0000256" key="1">
    <source>
        <dbReference type="ARBA" id="ARBA00006295"/>
    </source>
</evidence>
<dbReference type="NCBIfam" id="TIGR00180">
    <property type="entry name" value="parB_part"/>
    <property type="match status" value="1"/>
</dbReference>
<feature type="domain" description="ParB-like N-terminal" evidence="2">
    <location>
        <begin position="31"/>
        <end position="124"/>
    </location>
</feature>
<reference evidence="4" key="1">
    <citation type="journal article" date="2019" name="Int. J. Syst. Evol. Microbiol.">
        <title>The Global Catalogue of Microorganisms (GCM) 10K type strain sequencing project: providing services to taxonomists for standard genome sequencing and annotation.</title>
        <authorList>
            <consortium name="The Broad Institute Genomics Platform"/>
            <consortium name="The Broad Institute Genome Sequencing Center for Infectious Disease"/>
            <person name="Wu L."/>
            <person name="Ma J."/>
        </authorList>
    </citation>
    <scope>NUCLEOTIDE SEQUENCE [LARGE SCALE GENOMIC DNA]</scope>
    <source>
        <strain evidence="4">JCM 15443</strain>
    </source>
</reference>
<comment type="similarity">
    <text evidence="1">Belongs to the ParB family.</text>
</comment>
<dbReference type="InterPro" id="IPR036086">
    <property type="entry name" value="ParB/Sulfiredoxin_sf"/>
</dbReference>
<evidence type="ECO:0000313" key="4">
    <source>
        <dbReference type="Proteomes" id="UP000661918"/>
    </source>
</evidence>
<evidence type="ECO:0000259" key="2">
    <source>
        <dbReference type="SMART" id="SM00470"/>
    </source>
</evidence>
<name>A0ABQ2GZ74_9DEIO</name>
<dbReference type="Proteomes" id="UP000661918">
    <property type="component" value="Unassembled WGS sequence"/>
</dbReference>
<dbReference type="PANTHER" id="PTHR33375:SF7">
    <property type="entry name" value="CHROMOSOME 2-PARTITIONING PROTEIN PARB-RELATED"/>
    <property type="match status" value="1"/>
</dbReference>
<dbReference type="Gene3D" id="1.10.10.2830">
    <property type="match status" value="1"/>
</dbReference>
<dbReference type="RefSeq" id="WP_188905087.1">
    <property type="nucleotide sequence ID" value="NZ_BMOM01000035.1"/>
</dbReference>
<evidence type="ECO:0000313" key="3">
    <source>
        <dbReference type="EMBL" id="GGM19210.1"/>
    </source>
</evidence>
<dbReference type="InterPro" id="IPR050336">
    <property type="entry name" value="Chromosome_partition/occlusion"/>
</dbReference>
<dbReference type="PANTHER" id="PTHR33375">
    <property type="entry name" value="CHROMOSOME-PARTITIONING PROTEIN PARB-RELATED"/>
    <property type="match status" value="1"/>
</dbReference>
<dbReference type="Gene3D" id="3.90.1530.30">
    <property type="match status" value="1"/>
</dbReference>
<dbReference type="InterPro" id="IPR004437">
    <property type="entry name" value="ParB/RepB/Spo0J"/>
</dbReference>
<sequence>MSAKRAAPPSLSFDVVDFVSGVRGPTVMSLRTDAISVLEHANPRGRVSGEDAFDAASLRALGESMRDHGQLSPILVRKGEHDGQWTLIAGERRYRAARLIGLPTLLAMPSEHLDHERAALIENLQRQNLNVVDETFAILRQLALDSGLDPNALPGALRAAVRGEDPHHLTTFMTSYGVTNLASWARHRLNILRLTGEERRVIQQGLLPWRTVLELTRFGTHPQREPLLAQAVTDGFSFAVMRERVNALLRPVTAPEGLAALWREVTPRSLDALAGEKRARAETLLKELRALLD</sequence>
<dbReference type="InterPro" id="IPR003115">
    <property type="entry name" value="ParB_N"/>
</dbReference>
<comment type="caution">
    <text evidence="3">The sequence shown here is derived from an EMBL/GenBank/DDBJ whole genome shotgun (WGS) entry which is preliminary data.</text>
</comment>
<keyword evidence="4" id="KW-1185">Reference proteome</keyword>
<dbReference type="SUPFAM" id="SSF109709">
    <property type="entry name" value="KorB DNA-binding domain-like"/>
    <property type="match status" value="1"/>
</dbReference>
<accession>A0ABQ2GZ74</accession>
<organism evidence="3 4">
    <name type="scientific">Deinococcus aerophilus</name>
    <dbReference type="NCBI Taxonomy" id="522488"/>
    <lineage>
        <taxon>Bacteria</taxon>
        <taxon>Thermotogati</taxon>
        <taxon>Deinococcota</taxon>
        <taxon>Deinococci</taxon>
        <taxon>Deinococcales</taxon>
        <taxon>Deinococcaceae</taxon>
        <taxon>Deinococcus</taxon>
    </lineage>
</organism>